<dbReference type="GO" id="GO:0005886">
    <property type="term" value="C:plasma membrane"/>
    <property type="evidence" value="ECO:0007669"/>
    <property type="project" value="TreeGrafter"/>
</dbReference>
<name>A0A7I8LAK5_SPIIN</name>
<dbReference type="InterPro" id="IPR013121">
    <property type="entry name" value="Fe_red_NAD-bd_6"/>
</dbReference>
<dbReference type="Proteomes" id="UP000663760">
    <property type="component" value="Chromosome 13"/>
</dbReference>
<feature type="transmembrane region" description="Helical" evidence="6">
    <location>
        <begin position="12"/>
        <end position="29"/>
    </location>
</feature>
<proteinExistence type="predicted"/>
<feature type="transmembrane region" description="Helical" evidence="6">
    <location>
        <begin position="278"/>
        <end position="303"/>
    </location>
</feature>
<evidence type="ECO:0000256" key="4">
    <source>
        <dbReference type="ARBA" id="ARBA00023002"/>
    </source>
</evidence>
<dbReference type="Pfam" id="PF01794">
    <property type="entry name" value="Ferric_reduct"/>
    <property type="match status" value="1"/>
</dbReference>
<protein>
    <recommendedName>
        <fullName evidence="7">FAD-binding FR-type domain-containing protein</fullName>
    </recommendedName>
</protein>
<dbReference type="PROSITE" id="PS51384">
    <property type="entry name" value="FAD_FR"/>
    <property type="match status" value="1"/>
</dbReference>
<feature type="domain" description="FAD-binding FR-type" evidence="7">
    <location>
        <begin position="312"/>
        <end position="416"/>
    </location>
</feature>
<dbReference type="EMBL" id="LR746276">
    <property type="protein sequence ID" value="CAA7406802.1"/>
    <property type="molecule type" value="Genomic_DNA"/>
</dbReference>
<dbReference type="InterPro" id="IPR017927">
    <property type="entry name" value="FAD-bd_FR_type"/>
</dbReference>
<feature type="transmembrane region" description="Helical" evidence="6">
    <location>
        <begin position="35"/>
        <end position="53"/>
    </location>
</feature>
<keyword evidence="5 6" id="KW-0472">Membrane</keyword>
<comment type="subcellular location">
    <subcellularLocation>
        <location evidence="1">Membrane</location>
        <topology evidence="1">Multi-pass membrane protein</topology>
    </subcellularLocation>
</comment>
<evidence type="ECO:0000259" key="7">
    <source>
        <dbReference type="PROSITE" id="PS51384"/>
    </source>
</evidence>
<evidence type="ECO:0000256" key="3">
    <source>
        <dbReference type="ARBA" id="ARBA00022989"/>
    </source>
</evidence>
<feature type="transmembrane region" description="Helical" evidence="6">
    <location>
        <begin position="241"/>
        <end position="258"/>
    </location>
</feature>
<reference evidence="8" key="1">
    <citation type="submission" date="2020-02" db="EMBL/GenBank/DDBJ databases">
        <authorList>
            <person name="Scholz U."/>
            <person name="Mascher M."/>
            <person name="Fiebig A."/>
        </authorList>
    </citation>
    <scope>NUCLEOTIDE SEQUENCE</scope>
</reference>
<keyword evidence="4" id="KW-0560">Oxidoreductase</keyword>
<dbReference type="GO" id="GO:0000293">
    <property type="term" value="F:ferric-chelate reductase activity"/>
    <property type="evidence" value="ECO:0007669"/>
    <property type="project" value="TreeGrafter"/>
</dbReference>
<dbReference type="InterPro" id="IPR013130">
    <property type="entry name" value="Fe3_Rdtase_TM_dom"/>
</dbReference>
<dbReference type="SUPFAM" id="SSF52343">
    <property type="entry name" value="Ferredoxin reductase-like, C-terminal NADP-linked domain"/>
    <property type="match status" value="1"/>
</dbReference>
<evidence type="ECO:0000256" key="1">
    <source>
        <dbReference type="ARBA" id="ARBA00004141"/>
    </source>
</evidence>
<evidence type="ECO:0000256" key="6">
    <source>
        <dbReference type="SAM" id="Phobius"/>
    </source>
</evidence>
<dbReference type="SFLD" id="SFLDG01168">
    <property type="entry name" value="Ferric_reductase_subgroup_(FRE"/>
    <property type="match status" value="1"/>
</dbReference>
<dbReference type="PRINTS" id="PR00406">
    <property type="entry name" value="CYTB5RDTASE"/>
</dbReference>
<dbReference type="PANTHER" id="PTHR11972">
    <property type="entry name" value="NADPH OXIDASE"/>
    <property type="match status" value="1"/>
</dbReference>
<evidence type="ECO:0000313" key="9">
    <source>
        <dbReference type="Proteomes" id="UP000663760"/>
    </source>
</evidence>
<feature type="transmembrane region" description="Helical" evidence="6">
    <location>
        <begin position="114"/>
        <end position="138"/>
    </location>
</feature>
<dbReference type="InterPro" id="IPR039261">
    <property type="entry name" value="FNR_nucleotide-bd"/>
</dbReference>
<dbReference type="Pfam" id="PF08022">
    <property type="entry name" value="FAD_binding_8"/>
    <property type="match status" value="1"/>
</dbReference>
<feature type="transmembrane region" description="Helical" evidence="6">
    <location>
        <begin position="198"/>
        <end position="220"/>
    </location>
</feature>
<feature type="transmembrane region" description="Helical" evidence="6">
    <location>
        <begin position="65"/>
        <end position="85"/>
    </location>
</feature>
<evidence type="ECO:0000256" key="5">
    <source>
        <dbReference type="ARBA" id="ARBA00023136"/>
    </source>
</evidence>
<dbReference type="PANTHER" id="PTHR11972:SF79">
    <property type="entry name" value="FERRIC REDUCTION OXIDASE 4-RELATED"/>
    <property type="match status" value="1"/>
</dbReference>
<feature type="transmembrane region" description="Helical" evidence="6">
    <location>
        <begin position="532"/>
        <end position="558"/>
    </location>
</feature>
<evidence type="ECO:0000313" key="8">
    <source>
        <dbReference type="EMBL" id="CAA7406802.1"/>
    </source>
</evidence>
<keyword evidence="9" id="KW-1185">Reference proteome</keyword>
<keyword evidence="2 6" id="KW-0812">Transmembrane</keyword>
<feature type="transmembrane region" description="Helical" evidence="6">
    <location>
        <begin position="159"/>
        <end position="178"/>
    </location>
</feature>
<evidence type="ECO:0000256" key="2">
    <source>
        <dbReference type="ARBA" id="ARBA00022692"/>
    </source>
</evidence>
<dbReference type="Pfam" id="PF08030">
    <property type="entry name" value="NAD_binding_6"/>
    <property type="match status" value="1"/>
</dbReference>
<organism evidence="8 9">
    <name type="scientific">Spirodela intermedia</name>
    <name type="common">Intermediate duckweed</name>
    <dbReference type="NCBI Taxonomy" id="51605"/>
    <lineage>
        <taxon>Eukaryota</taxon>
        <taxon>Viridiplantae</taxon>
        <taxon>Streptophyta</taxon>
        <taxon>Embryophyta</taxon>
        <taxon>Tracheophyta</taxon>
        <taxon>Spermatophyta</taxon>
        <taxon>Magnoliopsida</taxon>
        <taxon>Liliopsida</taxon>
        <taxon>Araceae</taxon>
        <taxon>Lemnoideae</taxon>
        <taxon>Spirodela</taxon>
    </lineage>
</organism>
<accession>A0A7I8LAK5</accession>
<dbReference type="OrthoDB" id="167398at2759"/>
<sequence>MAEAARMTARSLKLLAWVVFVGWLLMWLMRPTNTYRNFPLVVFLPLVLLPGSLTHSVIRVAGMSILIFAFPIMFISLLGCLYLHLKEISSSSQSFDDRLAFWGRPALSKGPLGIVSWMQLSFFLMFIALVIWSFATYLKTGFDQLKSNSGMSLQRFRTASFRMALIGTLSCAFLFFPVTRGSSILPLFGLTSDASVKYHVWLGHITLIFFFGHSAGYIIYWAINDEICEMVKWDKAGISNVARELSMLFGLILWATTFRRVRRKSYEVFFYTHQFYGLFMFFFLLHVGISFFYLVLPGVYLFLLDRYLRFLQSQQKVRFVSARLLPNETVELNFSKSSGLSYSVLSSVFICVSSVSTFQWHPFTFSSNSNLEPDTLSVIIKKEGSWSQKLYQALSSPSLERLEIAVEGPYGHVSTDFLGHDCLIMVSGGSGITPFISIIRELLFMSAAQSCPVPKLRLICAFKTAADLTTLDLLFPLSGGKLDASQLDLIIDAFVTREKEPIVDPRKSIQTVWLKPLSSDVPISPILGPRSWLWLGAIISSSFILFLLLLGIVGRFYIYPIDKNTNTVYSYSSKAVLALIFMCVSIAGVASAAFLWVRRASSSSAAQIKNFDVPTPTSSPASLFYNADRELESHPHEALFKATTVHYGERPNLQKVLLQFDNVDSGVLVSGSREMRSDVARICSAGKIRKLHFQSISFTL</sequence>
<dbReference type="AlphaFoldDB" id="A0A7I8LAK5"/>
<dbReference type="InterPro" id="IPR050369">
    <property type="entry name" value="RBOH/FRE"/>
</dbReference>
<dbReference type="CDD" id="cd06186">
    <property type="entry name" value="NOX_Duox_like_FAD_NADP"/>
    <property type="match status" value="1"/>
</dbReference>
<dbReference type="SFLD" id="SFLDS00052">
    <property type="entry name" value="Ferric_Reductase_Domain"/>
    <property type="match status" value="1"/>
</dbReference>
<dbReference type="InterPro" id="IPR013112">
    <property type="entry name" value="FAD-bd_8"/>
</dbReference>
<keyword evidence="3 6" id="KW-1133">Transmembrane helix</keyword>
<gene>
    <name evidence="8" type="ORF">SI8410_13017480</name>
</gene>
<feature type="transmembrane region" description="Helical" evidence="6">
    <location>
        <begin position="578"/>
        <end position="597"/>
    </location>
</feature>
<dbReference type="Gene3D" id="3.40.50.80">
    <property type="entry name" value="Nucleotide-binding domain of ferredoxin-NADP reductase (FNR) module"/>
    <property type="match status" value="1"/>
</dbReference>